<sequence length="149" mass="16344">MKKKLAIAGTAVVAVTLLTGFGFGGRGHHGSPDPERIKQMVTWKLDDKLDDLDATEAQRTSIHAVKDRLLADGQQLMEGQQAVRKEALTQLESPNPDAAKLHALVDARIDAFRAFAHKATDAVLEMHRTLTPAQRQELASDYREHAGVK</sequence>
<dbReference type="Pfam" id="PF13801">
    <property type="entry name" value="Metal_resist"/>
    <property type="match status" value="1"/>
</dbReference>
<keyword evidence="2" id="KW-1185">Reference proteome</keyword>
<dbReference type="EMBL" id="RAWB01000331">
    <property type="protein sequence ID" value="RKH53338.1"/>
    <property type="molecule type" value="Genomic_DNA"/>
</dbReference>
<organism evidence="1 2">
    <name type="scientific">Corallococcus llansteffanensis</name>
    <dbReference type="NCBI Taxonomy" id="2316731"/>
    <lineage>
        <taxon>Bacteria</taxon>
        <taxon>Pseudomonadati</taxon>
        <taxon>Myxococcota</taxon>
        <taxon>Myxococcia</taxon>
        <taxon>Myxococcales</taxon>
        <taxon>Cystobacterineae</taxon>
        <taxon>Myxococcaceae</taxon>
        <taxon>Corallococcus</taxon>
    </lineage>
</organism>
<dbReference type="Proteomes" id="UP000272888">
    <property type="component" value="Unassembled WGS sequence"/>
</dbReference>
<gene>
    <name evidence="1" type="ORF">D7V93_26900</name>
</gene>
<reference evidence="2" key="1">
    <citation type="submission" date="2018-09" db="EMBL/GenBank/DDBJ databases">
        <authorList>
            <person name="Livingstone P.G."/>
            <person name="Whitworth D.E."/>
        </authorList>
    </citation>
    <scope>NUCLEOTIDE SEQUENCE [LARGE SCALE GENOMIC DNA]</scope>
    <source>
        <strain evidence="2">CA051B</strain>
    </source>
</reference>
<name>A0A3A8PAC3_9BACT</name>
<dbReference type="RefSeq" id="WP_120646113.1">
    <property type="nucleotide sequence ID" value="NZ_RAWB01000331.1"/>
</dbReference>
<comment type="caution">
    <text evidence="1">The sequence shown here is derived from an EMBL/GenBank/DDBJ whole genome shotgun (WGS) entry which is preliminary data.</text>
</comment>
<dbReference type="Gene3D" id="1.20.120.1490">
    <property type="match status" value="1"/>
</dbReference>
<proteinExistence type="predicted"/>
<accession>A0A3A8PAC3</accession>
<dbReference type="InterPro" id="IPR025961">
    <property type="entry name" value="Metal_resist"/>
</dbReference>
<protein>
    <submittedName>
        <fullName evidence="1">Periplasmic heavy metal sensor</fullName>
    </submittedName>
</protein>
<evidence type="ECO:0000313" key="2">
    <source>
        <dbReference type="Proteomes" id="UP000272888"/>
    </source>
</evidence>
<evidence type="ECO:0000313" key="1">
    <source>
        <dbReference type="EMBL" id="RKH53338.1"/>
    </source>
</evidence>
<dbReference type="AlphaFoldDB" id="A0A3A8PAC3"/>